<evidence type="ECO:0000313" key="3">
    <source>
        <dbReference type="Proteomes" id="UP000219453"/>
    </source>
</evidence>
<name>A0A285NT33_NATPI</name>
<protein>
    <submittedName>
        <fullName evidence="2">Uncharacterized protein</fullName>
    </submittedName>
</protein>
<keyword evidence="3" id="KW-1185">Reference proteome</keyword>
<feature type="transmembrane region" description="Helical" evidence="1">
    <location>
        <begin position="17"/>
        <end position="38"/>
    </location>
</feature>
<dbReference type="Proteomes" id="UP000219453">
    <property type="component" value="Unassembled WGS sequence"/>
</dbReference>
<reference evidence="2 3" key="1">
    <citation type="submission" date="2017-09" db="EMBL/GenBank/DDBJ databases">
        <authorList>
            <person name="Ehlers B."/>
            <person name="Leendertz F.H."/>
        </authorList>
    </citation>
    <scope>NUCLEOTIDE SEQUENCE [LARGE SCALE GENOMIC DNA]</scope>
    <source>
        <strain evidence="2 3">DSM 27208</strain>
    </source>
</reference>
<evidence type="ECO:0000256" key="1">
    <source>
        <dbReference type="SAM" id="Phobius"/>
    </source>
</evidence>
<dbReference type="RefSeq" id="WP_259370010.1">
    <property type="nucleotide sequence ID" value="NZ_OBEJ01000002.1"/>
</dbReference>
<organism evidence="2 3">
    <name type="scientific">Natronoarchaeum philippinense</name>
    <dbReference type="NCBI Taxonomy" id="558529"/>
    <lineage>
        <taxon>Archaea</taxon>
        <taxon>Methanobacteriati</taxon>
        <taxon>Methanobacteriota</taxon>
        <taxon>Stenosarchaea group</taxon>
        <taxon>Halobacteria</taxon>
        <taxon>Halobacteriales</taxon>
        <taxon>Natronoarchaeaceae</taxon>
    </lineage>
</organism>
<proteinExistence type="predicted"/>
<dbReference type="AlphaFoldDB" id="A0A285NT33"/>
<keyword evidence="1" id="KW-1133">Transmembrane helix</keyword>
<dbReference type="EMBL" id="OBEJ01000002">
    <property type="protein sequence ID" value="SNZ12093.1"/>
    <property type="molecule type" value="Genomic_DNA"/>
</dbReference>
<sequence>MTTHLSDDVAQLDKTTVAFLALSGAATALAGITGLALAGTGAI</sequence>
<keyword evidence="1" id="KW-0472">Membrane</keyword>
<accession>A0A285NT33</accession>
<gene>
    <name evidence="2" type="ORF">SAMN06269185_1492</name>
</gene>
<keyword evidence="1" id="KW-0812">Transmembrane</keyword>
<evidence type="ECO:0000313" key="2">
    <source>
        <dbReference type="EMBL" id="SNZ12093.1"/>
    </source>
</evidence>